<dbReference type="AlphaFoldDB" id="A0ABD1QIX8"/>
<evidence type="ECO:0000313" key="3">
    <source>
        <dbReference type="Proteomes" id="UP001604336"/>
    </source>
</evidence>
<gene>
    <name evidence="2" type="ORF">Adt_36913</name>
</gene>
<proteinExistence type="predicted"/>
<evidence type="ECO:0000313" key="2">
    <source>
        <dbReference type="EMBL" id="KAL2476177.1"/>
    </source>
</evidence>
<keyword evidence="3" id="KW-1185">Reference proteome</keyword>
<name>A0ABD1QIX8_9LAMI</name>
<comment type="caution">
    <text evidence="2">The sequence shown here is derived from an EMBL/GenBank/DDBJ whole genome shotgun (WGS) entry which is preliminary data.</text>
</comment>
<accession>A0ABD1QIX8</accession>
<feature type="compositionally biased region" description="Polar residues" evidence="1">
    <location>
        <begin position="50"/>
        <end position="68"/>
    </location>
</feature>
<organism evidence="2 3">
    <name type="scientific">Abeliophyllum distichum</name>
    <dbReference type="NCBI Taxonomy" id="126358"/>
    <lineage>
        <taxon>Eukaryota</taxon>
        <taxon>Viridiplantae</taxon>
        <taxon>Streptophyta</taxon>
        <taxon>Embryophyta</taxon>
        <taxon>Tracheophyta</taxon>
        <taxon>Spermatophyta</taxon>
        <taxon>Magnoliopsida</taxon>
        <taxon>eudicotyledons</taxon>
        <taxon>Gunneridae</taxon>
        <taxon>Pentapetalae</taxon>
        <taxon>asterids</taxon>
        <taxon>lamiids</taxon>
        <taxon>Lamiales</taxon>
        <taxon>Oleaceae</taxon>
        <taxon>Forsythieae</taxon>
        <taxon>Abeliophyllum</taxon>
    </lineage>
</organism>
<sequence length="133" mass="14689">MKTAQHPRLFNCLSHRDSAPFQCLSHRDSAPFKCLPQVLGTLPVPPTGTRHPSSASPTGTRHPSSASPTGPRHSPSVTQCYSARMQRDSRSSNLRHTRSDIYINVRPEPCGTYFTIFQIFMTAKPSPASLIND</sequence>
<feature type="region of interest" description="Disordered" evidence="1">
    <location>
        <begin position="41"/>
        <end position="98"/>
    </location>
</feature>
<reference evidence="3" key="1">
    <citation type="submission" date="2024-07" db="EMBL/GenBank/DDBJ databases">
        <title>Two chromosome-level genome assemblies of Korean endemic species Abeliophyllum distichum and Forsythia ovata (Oleaceae).</title>
        <authorList>
            <person name="Jang H."/>
        </authorList>
    </citation>
    <scope>NUCLEOTIDE SEQUENCE [LARGE SCALE GENOMIC DNA]</scope>
</reference>
<evidence type="ECO:0000256" key="1">
    <source>
        <dbReference type="SAM" id="MobiDB-lite"/>
    </source>
</evidence>
<dbReference type="Proteomes" id="UP001604336">
    <property type="component" value="Unassembled WGS sequence"/>
</dbReference>
<protein>
    <submittedName>
        <fullName evidence="2">Uncharacterized protein</fullName>
    </submittedName>
</protein>
<dbReference type="EMBL" id="JBFOLK010000011">
    <property type="protein sequence ID" value="KAL2476177.1"/>
    <property type="molecule type" value="Genomic_DNA"/>
</dbReference>